<dbReference type="AlphaFoldDB" id="A0A1D8NL72"/>
<dbReference type="VEuPathDB" id="FungiDB:YALI1_E40811g"/>
<accession>A0A1D8NL72</accession>
<evidence type="ECO:0000313" key="2">
    <source>
        <dbReference type="EMBL" id="AOW06385.1"/>
    </source>
</evidence>
<sequence length="345" mass="39312">MNEFQQKVQQYKEYSHLYHPRPKAPQFNNLPSHHPTQGPFYYTAGDTKIDTAPVGHYFPASLVDGTNGKPRDYPWAPSGHVDPLYYCSDEVTQAQGYEVDLGSNQPPDYYRNMSRCLEAPKNVSINDGTRLLLSQPVYTDILRYAEDLSYERRVVSAAVYNSYPQNTSYPITQALYYPVQQVYLSAYHSWPPDTSNNHAKKPRLLNPRVKALKREHNQSAFCSSAPVTQQDRPFLPSLQDEEDLSVTPIAEYDDTDSFDKEFELLNRAISYFVRYIKRAHMDPNDHGDFSSDSSMGSIYTEESTDPELEAGSFEQTDTKEFADPSPRSTNTLHSMLALFNPPLSS</sequence>
<gene>
    <name evidence="2" type="ORF">YALI1_E40811g</name>
</gene>
<proteinExistence type="predicted"/>
<feature type="compositionally biased region" description="Polar residues" evidence="1">
    <location>
        <begin position="290"/>
        <end position="301"/>
    </location>
</feature>
<dbReference type="VEuPathDB" id="FungiDB:YALI0_E34419g"/>
<evidence type="ECO:0000256" key="1">
    <source>
        <dbReference type="SAM" id="MobiDB-lite"/>
    </source>
</evidence>
<dbReference type="GeneID" id="94583790"/>
<reference evidence="2 3" key="1">
    <citation type="journal article" date="2016" name="PLoS ONE">
        <title>Sequence Assembly of Yarrowia lipolytica Strain W29/CLIB89 Shows Transposable Element Diversity.</title>
        <authorList>
            <person name="Magnan C."/>
            <person name="Yu J."/>
            <person name="Chang I."/>
            <person name="Jahn E."/>
            <person name="Kanomata Y."/>
            <person name="Wu J."/>
            <person name="Zeller M."/>
            <person name="Oakes M."/>
            <person name="Baldi P."/>
            <person name="Sandmeyer S."/>
        </authorList>
    </citation>
    <scope>NUCLEOTIDE SEQUENCE [LARGE SCALE GENOMIC DNA]</scope>
    <source>
        <strain evidence="3">CLIB89(W29)</strain>
    </source>
</reference>
<evidence type="ECO:0000313" key="3">
    <source>
        <dbReference type="Proteomes" id="UP000182444"/>
    </source>
</evidence>
<organism evidence="2 3">
    <name type="scientific">Yarrowia lipolytica</name>
    <name type="common">Candida lipolytica</name>
    <dbReference type="NCBI Taxonomy" id="4952"/>
    <lineage>
        <taxon>Eukaryota</taxon>
        <taxon>Fungi</taxon>
        <taxon>Dikarya</taxon>
        <taxon>Ascomycota</taxon>
        <taxon>Saccharomycotina</taxon>
        <taxon>Dipodascomycetes</taxon>
        <taxon>Dipodascales</taxon>
        <taxon>Dipodascales incertae sedis</taxon>
        <taxon>Yarrowia</taxon>
    </lineage>
</organism>
<feature type="region of interest" description="Disordered" evidence="1">
    <location>
        <begin position="19"/>
        <end position="41"/>
    </location>
</feature>
<dbReference type="Proteomes" id="UP000182444">
    <property type="component" value="Chromosome 1E"/>
</dbReference>
<feature type="compositionally biased region" description="Polar residues" evidence="1">
    <location>
        <begin position="26"/>
        <end position="35"/>
    </location>
</feature>
<feature type="region of interest" description="Disordered" evidence="1">
    <location>
        <begin position="283"/>
        <end position="345"/>
    </location>
</feature>
<dbReference type="RefSeq" id="XP_068139292.1">
    <property type="nucleotide sequence ID" value="XM_068283191.1"/>
</dbReference>
<protein>
    <submittedName>
        <fullName evidence="2">Uncharacterized protein</fullName>
    </submittedName>
</protein>
<name>A0A1D8NL72_YARLL</name>
<dbReference type="EMBL" id="CP017557">
    <property type="protein sequence ID" value="AOW06385.1"/>
    <property type="molecule type" value="Genomic_DNA"/>
</dbReference>